<reference evidence="10" key="1">
    <citation type="submission" date="2017-02" db="EMBL/GenBank/DDBJ databases">
        <authorList>
            <person name="Dridi B."/>
        </authorList>
    </citation>
    <scope>NUCLEOTIDE SEQUENCE [LARGE SCALE GENOMIC DNA]</scope>
    <source>
        <strain evidence="10">bH819</strain>
    </source>
</reference>
<protein>
    <recommendedName>
        <fullName evidence="5 7">Glutathione peroxidase</fullName>
    </recommendedName>
</protein>
<dbReference type="CDD" id="cd00340">
    <property type="entry name" value="GSH_Peroxidase"/>
    <property type="match status" value="1"/>
</dbReference>
<dbReference type="InterPro" id="IPR000889">
    <property type="entry name" value="Glutathione_peroxidase"/>
</dbReference>
<dbReference type="PRINTS" id="PR01011">
    <property type="entry name" value="GLUTPROXDASE"/>
</dbReference>
<proteinExistence type="inferred from homology"/>
<evidence type="ECO:0000256" key="2">
    <source>
        <dbReference type="ARBA" id="ARBA00006926"/>
    </source>
</evidence>
<name>A0A1X6WN29_9ENTE</name>
<dbReference type="AlphaFoldDB" id="A0A1X6WN29"/>
<dbReference type="GO" id="GO:0004602">
    <property type="term" value="F:glutathione peroxidase activity"/>
    <property type="evidence" value="ECO:0007669"/>
    <property type="project" value="UniProtKB-EC"/>
</dbReference>
<dbReference type="Proteomes" id="UP000195918">
    <property type="component" value="Unassembled WGS sequence"/>
</dbReference>
<dbReference type="InterPro" id="IPR013766">
    <property type="entry name" value="Thioredoxin_domain"/>
</dbReference>
<evidence type="ECO:0000256" key="7">
    <source>
        <dbReference type="RuleBase" id="RU000499"/>
    </source>
</evidence>
<dbReference type="GO" id="GO:0034599">
    <property type="term" value="P:cellular response to oxidative stress"/>
    <property type="evidence" value="ECO:0007669"/>
    <property type="project" value="TreeGrafter"/>
</dbReference>
<dbReference type="PROSITE" id="PS51352">
    <property type="entry name" value="THIOREDOXIN_2"/>
    <property type="match status" value="1"/>
</dbReference>
<evidence type="ECO:0000256" key="4">
    <source>
        <dbReference type="ARBA" id="ARBA00023002"/>
    </source>
</evidence>
<dbReference type="RefSeq" id="WP_086951295.1">
    <property type="nucleotide sequence ID" value="NZ_FWFD01000008.1"/>
</dbReference>
<dbReference type="InterPro" id="IPR029759">
    <property type="entry name" value="GPX_AS"/>
</dbReference>
<dbReference type="OrthoDB" id="9789406at2"/>
<comment type="similarity">
    <text evidence="2 7">Belongs to the glutathione peroxidase family.</text>
</comment>
<evidence type="ECO:0000313" key="9">
    <source>
        <dbReference type="EMBL" id="SLM85669.1"/>
    </source>
</evidence>
<dbReference type="Pfam" id="PF00255">
    <property type="entry name" value="GSHPx"/>
    <property type="match status" value="1"/>
</dbReference>
<dbReference type="PANTHER" id="PTHR11592">
    <property type="entry name" value="GLUTATHIONE PEROXIDASE"/>
    <property type="match status" value="1"/>
</dbReference>
<evidence type="ECO:0000256" key="3">
    <source>
        <dbReference type="ARBA" id="ARBA00022559"/>
    </source>
</evidence>
<evidence type="ECO:0000259" key="8">
    <source>
        <dbReference type="PROSITE" id="PS51352"/>
    </source>
</evidence>
<dbReference type="Gene3D" id="3.40.30.10">
    <property type="entry name" value="Glutaredoxin"/>
    <property type="match status" value="1"/>
</dbReference>
<dbReference type="PANTHER" id="PTHR11592:SF78">
    <property type="entry name" value="GLUTATHIONE PEROXIDASE"/>
    <property type="match status" value="1"/>
</dbReference>
<dbReference type="SUPFAM" id="SSF52833">
    <property type="entry name" value="Thioredoxin-like"/>
    <property type="match status" value="1"/>
</dbReference>
<sequence length="158" mass="18062">MTIYDYSATLENGEIYSLEKYKNKIVIIVNTATKCGFAPQFKELEEIYATYKDKDLVVLGFPSNQFKQEVISASAAAQACQLKYGVTFPMHDICMVNGDSALPLFKYLEKNSKGILGNNIKWNFTKFLINRNGEVFKRYAPKDSPKNMIEDIEYLLNQ</sequence>
<dbReference type="EMBL" id="FWFD01000008">
    <property type="protein sequence ID" value="SLM85669.1"/>
    <property type="molecule type" value="Genomic_DNA"/>
</dbReference>
<evidence type="ECO:0000256" key="6">
    <source>
        <dbReference type="PIRSR" id="PIRSR000303-1"/>
    </source>
</evidence>
<evidence type="ECO:0000313" key="10">
    <source>
        <dbReference type="Proteomes" id="UP000195918"/>
    </source>
</evidence>
<accession>A0A1X6WN29</accession>
<dbReference type="PROSITE" id="PS00763">
    <property type="entry name" value="GLUTATHIONE_PEROXID_2"/>
    <property type="match status" value="1"/>
</dbReference>
<organism evidence="9 10">
    <name type="scientific">Vagococcus fluvialis bH819</name>
    <dbReference type="NCBI Taxonomy" id="1255619"/>
    <lineage>
        <taxon>Bacteria</taxon>
        <taxon>Bacillati</taxon>
        <taxon>Bacillota</taxon>
        <taxon>Bacilli</taxon>
        <taxon>Lactobacillales</taxon>
        <taxon>Enterococcaceae</taxon>
        <taxon>Vagococcus</taxon>
    </lineage>
</organism>
<dbReference type="InterPro" id="IPR029760">
    <property type="entry name" value="GPX_CS"/>
</dbReference>
<dbReference type="PROSITE" id="PS51355">
    <property type="entry name" value="GLUTATHIONE_PEROXID_3"/>
    <property type="match status" value="1"/>
</dbReference>
<keyword evidence="4 7" id="KW-0560">Oxidoreductase</keyword>
<keyword evidence="10" id="KW-1185">Reference proteome</keyword>
<gene>
    <name evidence="9" type="ORF">FM121_06175</name>
</gene>
<dbReference type="FunFam" id="3.40.30.10:FF:000010">
    <property type="entry name" value="Glutathione peroxidase"/>
    <property type="match status" value="1"/>
</dbReference>
<dbReference type="InterPro" id="IPR036249">
    <property type="entry name" value="Thioredoxin-like_sf"/>
</dbReference>
<dbReference type="PROSITE" id="PS00460">
    <property type="entry name" value="GLUTATHIONE_PEROXID_1"/>
    <property type="match status" value="1"/>
</dbReference>
<comment type="catalytic activity">
    <reaction evidence="1">
        <text>2 glutathione + H2O2 = glutathione disulfide + 2 H2O</text>
        <dbReference type="Rhea" id="RHEA:16833"/>
        <dbReference type="ChEBI" id="CHEBI:15377"/>
        <dbReference type="ChEBI" id="CHEBI:16240"/>
        <dbReference type="ChEBI" id="CHEBI:57925"/>
        <dbReference type="ChEBI" id="CHEBI:58297"/>
        <dbReference type="EC" id="1.11.1.9"/>
    </reaction>
</comment>
<evidence type="ECO:0000256" key="5">
    <source>
        <dbReference type="ARBA" id="ARBA00069346"/>
    </source>
</evidence>
<dbReference type="PIRSF" id="PIRSF000303">
    <property type="entry name" value="Glutathion_perox"/>
    <property type="match status" value="1"/>
</dbReference>
<keyword evidence="3 7" id="KW-0575">Peroxidase</keyword>
<feature type="active site" evidence="6">
    <location>
        <position position="35"/>
    </location>
</feature>
<evidence type="ECO:0000256" key="1">
    <source>
        <dbReference type="ARBA" id="ARBA00000217"/>
    </source>
</evidence>
<feature type="domain" description="Thioredoxin" evidence="8">
    <location>
        <begin position="1"/>
        <end position="157"/>
    </location>
</feature>